<accession>A0A2S8GCA9</accession>
<organism evidence="3 4">
    <name type="scientific">Blastopirellula marina</name>
    <dbReference type="NCBI Taxonomy" id="124"/>
    <lineage>
        <taxon>Bacteria</taxon>
        <taxon>Pseudomonadati</taxon>
        <taxon>Planctomycetota</taxon>
        <taxon>Planctomycetia</taxon>
        <taxon>Pirellulales</taxon>
        <taxon>Pirellulaceae</taxon>
        <taxon>Blastopirellula</taxon>
    </lineage>
</organism>
<keyword evidence="2" id="KW-0732">Signal</keyword>
<dbReference type="AlphaFoldDB" id="A0A2S8GCA9"/>
<dbReference type="Proteomes" id="UP000237819">
    <property type="component" value="Unassembled WGS sequence"/>
</dbReference>
<evidence type="ECO:0000256" key="1">
    <source>
        <dbReference type="SAM" id="MobiDB-lite"/>
    </source>
</evidence>
<dbReference type="EMBL" id="PUHZ01000025">
    <property type="protein sequence ID" value="PQO42105.1"/>
    <property type="molecule type" value="Genomic_DNA"/>
</dbReference>
<dbReference type="RefSeq" id="WP_105338687.1">
    <property type="nucleotide sequence ID" value="NZ_PUHZ01000025.1"/>
</dbReference>
<sequence length="296" mass="32952">MKPKLATGLITAILLAVASAENAPAQGLLSAAAGESREETPEPPKPKRKKWHHHDDCDDDDDDVLGNFLGELLVASFLHAVTPKPKHTTVVYTTEEVVTETHEITLQSGYFSEYPYQHEFGYMLIGDEWFGIGKPTSIRAGLEYGTDFSNLNRIGTKLLVEGSSRWGLDTQWDEYLENSPGGGTDQLTLGDINITLRLWQGYHHQFRLGFGLNLLSDDGGSETGVNLTGSYDAYLGKPWVWSSEFDVGSVGQADLFRFRSTIGLQWKRAEVFTGYQYTNIEGVKLNGFVSGLRFWF</sequence>
<name>A0A2S8GCA9_9BACT</name>
<feature type="region of interest" description="Disordered" evidence="1">
    <location>
        <begin position="30"/>
        <end position="56"/>
    </location>
</feature>
<feature type="compositionally biased region" description="Basic and acidic residues" evidence="1">
    <location>
        <begin position="35"/>
        <end position="45"/>
    </location>
</feature>
<evidence type="ECO:0000313" key="3">
    <source>
        <dbReference type="EMBL" id="PQO42105.1"/>
    </source>
</evidence>
<feature type="signal peptide" evidence="2">
    <location>
        <begin position="1"/>
        <end position="25"/>
    </location>
</feature>
<protein>
    <recommendedName>
        <fullName evidence="5">Outer membrane protein beta-barrel domain-containing protein</fullName>
    </recommendedName>
</protein>
<feature type="chain" id="PRO_5015777810" description="Outer membrane protein beta-barrel domain-containing protein" evidence="2">
    <location>
        <begin position="26"/>
        <end position="296"/>
    </location>
</feature>
<evidence type="ECO:0000256" key="2">
    <source>
        <dbReference type="SAM" id="SignalP"/>
    </source>
</evidence>
<comment type="caution">
    <text evidence="3">The sequence shown here is derived from an EMBL/GenBank/DDBJ whole genome shotgun (WGS) entry which is preliminary data.</text>
</comment>
<evidence type="ECO:0000313" key="4">
    <source>
        <dbReference type="Proteomes" id="UP000237819"/>
    </source>
</evidence>
<reference evidence="3 4" key="1">
    <citation type="submission" date="2018-02" db="EMBL/GenBank/DDBJ databases">
        <title>Comparative genomes isolates from brazilian mangrove.</title>
        <authorList>
            <person name="Araujo J.E."/>
            <person name="Taketani R.G."/>
            <person name="Silva M.C.P."/>
            <person name="Loureco M.V."/>
            <person name="Andreote F.D."/>
        </authorList>
    </citation>
    <scope>NUCLEOTIDE SEQUENCE [LARGE SCALE GENOMIC DNA]</scope>
    <source>
        <strain evidence="3 4">Nap-Phe MGV</strain>
    </source>
</reference>
<gene>
    <name evidence="3" type="ORF">C5Y93_27545</name>
</gene>
<proteinExistence type="predicted"/>
<dbReference type="OrthoDB" id="272730at2"/>
<evidence type="ECO:0008006" key="5">
    <source>
        <dbReference type="Google" id="ProtNLM"/>
    </source>
</evidence>